<evidence type="ECO:0000259" key="2">
    <source>
        <dbReference type="Pfam" id="PF01408"/>
    </source>
</evidence>
<dbReference type="InterPro" id="IPR000683">
    <property type="entry name" value="Gfo/Idh/MocA-like_OxRdtase_N"/>
</dbReference>
<dbReference type="RefSeq" id="WP_051793306.1">
    <property type="nucleotide sequence ID" value="NZ_QHKI01000003.1"/>
</dbReference>
<reference evidence="4 5" key="1">
    <citation type="submission" date="2018-05" db="EMBL/GenBank/DDBJ databases">
        <title>Evolution of GPA BGCs.</title>
        <authorList>
            <person name="Waglechner N."/>
            <person name="Wright G.D."/>
        </authorList>
    </citation>
    <scope>NUCLEOTIDE SEQUENCE [LARGE SCALE GENOMIC DNA]</scope>
    <source>
        <strain evidence="4 5">A82846</strain>
    </source>
</reference>
<proteinExistence type="inferred from homology"/>
<dbReference type="Proteomes" id="UP000287547">
    <property type="component" value="Unassembled WGS sequence"/>
</dbReference>
<dbReference type="InterPro" id="IPR036291">
    <property type="entry name" value="NAD(P)-bd_dom_sf"/>
</dbReference>
<feature type="domain" description="Gfo/Idh/MocA-like oxidoreductase N-terminal" evidence="2">
    <location>
        <begin position="19"/>
        <end position="138"/>
    </location>
</feature>
<evidence type="ECO:0000256" key="1">
    <source>
        <dbReference type="ARBA" id="ARBA00010928"/>
    </source>
</evidence>
<name>A0A428ZNN6_KIBAR</name>
<dbReference type="AlphaFoldDB" id="A0A428ZNN6"/>
<dbReference type="Gene3D" id="3.40.50.720">
    <property type="entry name" value="NAD(P)-binding Rossmann-like Domain"/>
    <property type="match status" value="1"/>
</dbReference>
<accession>A0A428ZNN6</accession>
<dbReference type="Pfam" id="PF02894">
    <property type="entry name" value="GFO_IDH_MocA_C"/>
    <property type="match status" value="1"/>
</dbReference>
<dbReference type="Gene3D" id="3.30.360.10">
    <property type="entry name" value="Dihydrodipicolinate Reductase, domain 2"/>
    <property type="match status" value="1"/>
</dbReference>
<evidence type="ECO:0000313" key="4">
    <source>
        <dbReference type="EMBL" id="RSM89669.1"/>
    </source>
</evidence>
<organism evidence="4 5">
    <name type="scientific">Kibdelosporangium aridum</name>
    <dbReference type="NCBI Taxonomy" id="2030"/>
    <lineage>
        <taxon>Bacteria</taxon>
        <taxon>Bacillati</taxon>
        <taxon>Actinomycetota</taxon>
        <taxon>Actinomycetes</taxon>
        <taxon>Pseudonocardiales</taxon>
        <taxon>Pseudonocardiaceae</taxon>
        <taxon>Kibdelosporangium</taxon>
    </lineage>
</organism>
<dbReference type="PANTHER" id="PTHR43377:SF2">
    <property type="entry name" value="BINDING ROSSMANN FOLD OXIDOREDUCTASE, PUTATIVE (AFU_ORTHOLOGUE AFUA_4G00560)-RELATED"/>
    <property type="match status" value="1"/>
</dbReference>
<dbReference type="SUPFAM" id="SSF55347">
    <property type="entry name" value="Glyceraldehyde-3-phosphate dehydrogenase-like, C-terminal domain"/>
    <property type="match status" value="1"/>
</dbReference>
<dbReference type="InterPro" id="IPR004104">
    <property type="entry name" value="Gfo/Idh/MocA-like_OxRdtase_C"/>
</dbReference>
<dbReference type="SUPFAM" id="SSF51735">
    <property type="entry name" value="NAD(P)-binding Rossmann-fold domains"/>
    <property type="match status" value="1"/>
</dbReference>
<feature type="domain" description="Gfo/Idh/MocA-like oxidoreductase C-terminal" evidence="3">
    <location>
        <begin position="157"/>
        <end position="426"/>
    </location>
</feature>
<evidence type="ECO:0000259" key="3">
    <source>
        <dbReference type="Pfam" id="PF02894"/>
    </source>
</evidence>
<evidence type="ECO:0000313" key="5">
    <source>
        <dbReference type="Proteomes" id="UP000287547"/>
    </source>
</evidence>
<dbReference type="InterPro" id="IPR051450">
    <property type="entry name" value="Gfo/Idh/MocA_Oxidoreductases"/>
</dbReference>
<protein>
    <submittedName>
        <fullName evidence="4">Gfo/Idh/MocA family oxidoreductase</fullName>
    </submittedName>
</protein>
<comment type="caution">
    <text evidence="4">The sequence shown here is derived from an EMBL/GenBank/DDBJ whole genome shotgun (WGS) entry which is preliminary data.</text>
</comment>
<dbReference type="PANTHER" id="PTHR43377">
    <property type="entry name" value="BILIVERDIN REDUCTASE A"/>
    <property type="match status" value="1"/>
</dbReference>
<dbReference type="EMBL" id="QHKI01000003">
    <property type="protein sequence ID" value="RSM89669.1"/>
    <property type="molecule type" value="Genomic_DNA"/>
</dbReference>
<dbReference type="OrthoDB" id="9815825at2"/>
<gene>
    <name evidence="4" type="ORF">DMH04_06775</name>
</gene>
<dbReference type="GO" id="GO:0000166">
    <property type="term" value="F:nucleotide binding"/>
    <property type="evidence" value="ECO:0007669"/>
    <property type="project" value="InterPro"/>
</dbReference>
<sequence length="427" mass="46446">MTYENLLAHVARPLNRPITLAVVGAGARGSAYAEFASQWPDRVQIVAVAEPRDLVRTRFAARHGLLHNVFVSWRALASVGRVADAVIVSTLDADHLAPTKAFAEQGYDILLEKPIAPTEADSIAIGEVAARTGITIAVCHVMRYTPYTKALREVLPSIGDIVSVEHLEPVGAYHFAHSFVRGNWRRSDESTFALLAKACHDIDWLGYIVGKPVLRTSSFGGLFHFRAENRPAGAAERCLDCPLNESCAYSATALYRDGLRKGGTKQYFTRVMTGGVLTEEAVTRALAEGPYGRCVYACDNDVADHQVVNLEFEGGATASFTMAAFTPLENRHTKIFGTRGQLKGDGRYIHVYDFRSERTTTIDTSIDGSSAAEGHAGGDENLTKSFVDALYEGRPELILSGIRESVDSHRVVFAAERARVTGTVVSL</sequence>
<dbReference type="Pfam" id="PF01408">
    <property type="entry name" value="GFO_IDH_MocA"/>
    <property type="match status" value="1"/>
</dbReference>
<comment type="similarity">
    <text evidence="1">Belongs to the Gfo/Idh/MocA family.</text>
</comment>